<accession>A0A8G2BMB8</accession>
<dbReference type="SUPFAM" id="SSF56112">
    <property type="entry name" value="Protein kinase-like (PK-like)"/>
    <property type="match status" value="1"/>
</dbReference>
<gene>
    <name evidence="2" type="ORF">SAMN05660686_04717</name>
</gene>
<dbReference type="InterPro" id="IPR000719">
    <property type="entry name" value="Prot_kinase_dom"/>
</dbReference>
<dbReference type="OrthoDB" id="7166208at2"/>
<dbReference type="PROSITE" id="PS50011">
    <property type="entry name" value="PROTEIN_KINASE_DOM"/>
    <property type="match status" value="1"/>
</dbReference>
<organism evidence="2 3">
    <name type="scientific">Thalassobaculum litoreum DSM 18839</name>
    <dbReference type="NCBI Taxonomy" id="1123362"/>
    <lineage>
        <taxon>Bacteria</taxon>
        <taxon>Pseudomonadati</taxon>
        <taxon>Pseudomonadota</taxon>
        <taxon>Alphaproteobacteria</taxon>
        <taxon>Rhodospirillales</taxon>
        <taxon>Thalassobaculaceae</taxon>
        <taxon>Thalassobaculum</taxon>
    </lineage>
</organism>
<dbReference type="GO" id="GO:0005524">
    <property type="term" value="F:ATP binding"/>
    <property type="evidence" value="ECO:0007669"/>
    <property type="project" value="InterPro"/>
</dbReference>
<evidence type="ECO:0000313" key="2">
    <source>
        <dbReference type="EMBL" id="SDG52469.1"/>
    </source>
</evidence>
<dbReference type="RefSeq" id="WP_093154303.1">
    <property type="nucleotide sequence ID" value="NZ_FNBW01000020.1"/>
</dbReference>
<evidence type="ECO:0000313" key="3">
    <source>
        <dbReference type="Proteomes" id="UP000198615"/>
    </source>
</evidence>
<protein>
    <recommendedName>
        <fullName evidence="1">Protein kinase domain-containing protein</fullName>
    </recommendedName>
</protein>
<proteinExistence type="predicted"/>
<dbReference type="AlphaFoldDB" id="A0A8G2BMB8"/>
<evidence type="ECO:0000259" key="1">
    <source>
        <dbReference type="PROSITE" id="PS50011"/>
    </source>
</evidence>
<feature type="domain" description="Protein kinase" evidence="1">
    <location>
        <begin position="1"/>
        <end position="269"/>
    </location>
</feature>
<dbReference type="Gene3D" id="1.10.510.10">
    <property type="entry name" value="Transferase(Phosphotransferase) domain 1"/>
    <property type="match status" value="1"/>
</dbReference>
<reference evidence="2 3" key="1">
    <citation type="submission" date="2016-10" db="EMBL/GenBank/DDBJ databases">
        <authorList>
            <person name="Varghese N."/>
            <person name="Submissions S."/>
        </authorList>
    </citation>
    <scope>NUCLEOTIDE SEQUENCE [LARGE SCALE GENOMIC DNA]</scope>
    <source>
        <strain evidence="2 3">DSM 18839</strain>
    </source>
</reference>
<keyword evidence="3" id="KW-1185">Reference proteome</keyword>
<dbReference type="SMART" id="SM00220">
    <property type="entry name" value="S_TKc"/>
    <property type="match status" value="1"/>
</dbReference>
<dbReference type="EMBL" id="FNBW01000020">
    <property type="protein sequence ID" value="SDG52469.1"/>
    <property type="molecule type" value="Genomic_DNA"/>
</dbReference>
<dbReference type="InterPro" id="IPR011009">
    <property type="entry name" value="Kinase-like_dom_sf"/>
</dbReference>
<dbReference type="GO" id="GO:0004672">
    <property type="term" value="F:protein kinase activity"/>
    <property type="evidence" value="ECO:0007669"/>
    <property type="project" value="InterPro"/>
</dbReference>
<name>A0A8G2BMB8_9PROT</name>
<dbReference type="Proteomes" id="UP000198615">
    <property type="component" value="Unassembled WGS sequence"/>
</dbReference>
<comment type="caution">
    <text evidence="2">The sequence shown here is derived from an EMBL/GenBank/DDBJ whole genome shotgun (WGS) entry which is preliminary data.</text>
</comment>
<sequence length="666" mass="73696">MAEPIVLKERVEIDADHPLPEFNIQNAAAYAAKARRESQGEMIAYVCDPSIPHRHDDLESMRGFTTNGLIRLVEWGVVTWRPLNRRLAVVVYEKPLGGRIASKISDTIEPMSDEVITRNFLTPAMGVLRDMSARGVPHRAIRPDNLFYSDSGKRHIILGDALTAPPGLHNPTFCETLEQGMADPEARGRGGVSDDLYAIGVCVIFLLLGRNPQHAMSPTEIIERKIAISSYAALTAGHRIQMNMVELLRGLLADDPKDRWSVREVELWIGGRRLTPKQAKLPPKAARPINIAGRDHDNVRSVAEALGRNWLVAGEVVRGQDFDNWIRRSLTDERVIDAMNKTLGSQALLAKTPDSENPRLVTRACMALDANAPLRHKGFSAHVDGVGAALAIGFDREDIRQKVADFINGKFIGAWMSLQTRNRADLNEMYGLFDKLPVPLNMTGIGYGIERVLYELNKHLHCQSPLIEPFFVTTVDRLIPALEGASKSRDRPRMPIDRHIAAFAAARTADVDERHLRALSNNNQGGTDHILAALSLLARIQTMSKNGPAPTLAAWFAELMEPAVNSFHNLKQRKAIEANVARAAETGMLMELQAIYADQKAIQRDQHGYAQAQQEHRYCGAQIEQLTLELNNREHMATELGEQVAAVTSGVVGSLGSTAIIVMFML</sequence>